<comment type="caution">
    <text evidence="2">The sequence shown here is derived from an EMBL/GenBank/DDBJ whole genome shotgun (WGS) entry which is preliminary data.</text>
</comment>
<evidence type="ECO:0000256" key="1">
    <source>
        <dbReference type="SAM" id="Phobius"/>
    </source>
</evidence>
<protein>
    <submittedName>
        <fullName evidence="2">Uncharacterized protein</fullName>
    </submittedName>
</protein>
<gene>
    <name evidence="2" type="ORF">F964_00736</name>
</gene>
<proteinExistence type="predicted"/>
<dbReference type="AlphaFoldDB" id="N8YBE3"/>
<feature type="transmembrane region" description="Helical" evidence="1">
    <location>
        <begin position="117"/>
        <end position="146"/>
    </location>
</feature>
<keyword evidence="1" id="KW-0472">Membrane</keyword>
<keyword evidence="1" id="KW-0812">Transmembrane</keyword>
<dbReference type="HOGENOM" id="CLU_1709278_0_0_6"/>
<sequence length="164" mass="18844">MRSWYVFVASAFASLAAVLSLVVPFCLFLYFYQGDLFISASERTSSRGMEVVLYLTPFLLLVGFFSYTVIFKVFKVPQKIIETTQIIKSITLIFIMMLSFLFLVLCLDGALSSFIEALSYLIFVYLLLLLSFCIGLVLGNAVYFILCRKFNAQNMFRKQVHHWV</sequence>
<keyword evidence="1" id="KW-1133">Transmembrane helix</keyword>
<feature type="transmembrane region" description="Helical" evidence="1">
    <location>
        <begin position="52"/>
        <end position="74"/>
    </location>
</feature>
<keyword evidence="3" id="KW-1185">Reference proteome</keyword>
<feature type="transmembrane region" description="Helical" evidence="1">
    <location>
        <begin position="86"/>
        <end position="105"/>
    </location>
</feature>
<organism evidence="2 3">
    <name type="scientific">Acinetobacter guillouiae NIPH 991</name>
    <dbReference type="NCBI Taxonomy" id="1217656"/>
    <lineage>
        <taxon>Bacteria</taxon>
        <taxon>Pseudomonadati</taxon>
        <taxon>Pseudomonadota</taxon>
        <taxon>Gammaproteobacteria</taxon>
        <taxon>Moraxellales</taxon>
        <taxon>Moraxellaceae</taxon>
        <taxon>Acinetobacter</taxon>
    </lineage>
</organism>
<accession>N8YBE3</accession>
<reference evidence="2 3" key="1">
    <citation type="submission" date="2013-02" db="EMBL/GenBank/DDBJ databases">
        <title>The Genome Sequence of Acinetobacter guillouiae NIPH 991.</title>
        <authorList>
            <consortium name="The Broad Institute Genome Sequencing Platform"/>
            <consortium name="The Broad Institute Genome Sequencing Center for Infectious Disease"/>
            <person name="Cerqueira G."/>
            <person name="Feldgarden M."/>
            <person name="Courvalin P."/>
            <person name="Perichon B."/>
            <person name="Grillot-Courvalin C."/>
            <person name="Clermont D."/>
            <person name="Rocha E."/>
            <person name="Yoon E.-J."/>
            <person name="Nemec A."/>
            <person name="Walker B."/>
            <person name="Young S.K."/>
            <person name="Zeng Q."/>
            <person name="Gargeya S."/>
            <person name="Fitzgerald M."/>
            <person name="Haas B."/>
            <person name="Abouelleil A."/>
            <person name="Alvarado L."/>
            <person name="Arachchi H.M."/>
            <person name="Berlin A.M."/>
            <person name="Chapman S.B."/>
            <person name="Dewar J."/>
            <person name="Goldberg J."/>
            <person name="Griggs A."/>
            <person name="Gujja S."/>
            <person name="Hansen M."/>
            <person name="Howarth C."/>
            <person name="Imamovic A."/>
            <person name="Larimer J."/>
            <person name="McCowan C."/>
            <person name="Murphy C."/>
            <person name="Neiman D."/>
            <person name="Pearson M."/>
            <person name="Priest M."/>
            <person name="Roberts A."/>
            <person name="Saif S."/>
            <person name="Shea T."/>
            <person name="Sisk P."/>
            <person name="Sykes S."/>
            <person name="Wortman J."/>
            <person name="Nusbaum C."/>
            <person name="Birren B."/>
        </authorList>
    </citation>
    <scope>NUCLEOTIDE SEQUENCE [LARGE SCALE GENOMIC DNA]</scope>
    <source>
        <strain evidence="2 3">NIPH 991</strain>
    </source>
</reference>
<evidence type="ECO:0000313" key="2">
    <source>
        <dbReference type="EMBL" id="ENV18619.1"/>
    </source>
</evidence>
<evidence type="ECO:0000313" key="3">
    <source>
        <dbReference type="Proteomes" id="UP000013148"/>
    </source>
</evidence>
<dbReference type="Proteomes" id="UP000013148">
    <property type="component" value="Unassembled WGS sequence"/>
</dbReference>
<feature type="transmembrane region" description="Helical" evidence="1">
    <location>
        <begin position="7"/>
        <end position="32"/>
    </location>
</feature>
<dbReference type="eggNOG" id="ENOG50329SZ">
    <property type="taxonomic scope" value="Bacteria"/>
</dbReference>
<name>N8YBE3_ACIGI</name>
<dbReference type="RefSeq" id="WP_004817728.1">
    <property type="nucleotide sequence ID" value="NZ_KB849455.1"/>
</dbReference>
<dbReference type="EMBL" id="APPJ01000005">
    <property type="protein sequence ID" value="ENV18619.1"/>
    <property type="molecule type" value="Genomic_DNA"/>
</dbReference>